<feature type="region of interest" description="Disordered" evidence="1">
    <location>
        <begin position="160"/>
        <end position="200"/>
    </location>
</feature>
<accession>A0A3D8P5U7</accession>
<keyword evidence="3" id="KW-1185">Reference proteome</keyword>
<dbReference type="Proteomes" id="UP000256329">
    <property type="component" value="Unassembled WGS sequence"/>
</dbReference>
<comment type="caution">
    <text evidence="2">The sequence shown here is derived from an EMBL/GenBank/DDBJ whole genome shotgun (WGS) entry which is preliminary data.</text>
</comment>
<dbReference type="AlphaFoldDB" id="A0A3D8P5U7"/>
<dbReference type="EMBL" id="QSLN01000003">
    <property type="protein sequence ID" value="RDV83896.1"/>
    <property type="molecule type" value="Genomic_DNA"/>
</dbReference>
<gene>
    <name evidence="2" type="ORF">DXX99_03415</name>
</gene>
<sequence>MTPDEARDLVLLAAANFPTQLRGVNLEPTIYLWSSALSDVPYELAKQALLKVLFTGRHFPTVAEVLEAVVELQWGRPRTPEEAWELVRDAVRRYGTFRWEEAVKSLPPDVAEVVRQIGWVEICTSDKPDVIRSQFFRIWERKARSQAEKAALAAARQDLSFSPLPGGSGPHLPREVAGNGGKTALPGPQNQERGDPVRRG</sequence>
<proteinExistence type="predicted"/>
<reference evidence="2 3" key="1">
    <citation type="submission" date="2018-08" db="EMBL/GenBank/DDBJ databases">
        <title>Form III RuBisCO-mediated autotrophy in Thermodesulfobium bacteria.</title>
        <authorList>
            <person name="Toshchakov S.V."/>
            <person name="Kublanov I.V."/>
            <person name="Frolov E."/>
            <person name="Bonch-Osmolovskaya E.A."/>
            <person name="Tourova T.P."/>
            <person name="Chernych N.A."/>
            <person name="Lebedinsky A.V."/>
        </authorList>
    </citation>
    <scope>NUCLEOTIDE SEQUENCE [LARGE SCALE GENOMIC DNA]</scope>
    <source>
        <strain evidence="2 3">SR</strain>
    </source>
</reference>
<evidence type="ECO:0000256" key="1">
    <source>
        <dbReference type="SAM" id="MobiDB-lite"/>
    </source>
</evidence>
<organism evidence="2 3">
    <name type="scientific">Ammonifex thiophilus</name>
    <dbReference type="NCBI Taxonomy" id="444093"/>
    <lineage>
        <taxon>Bacteria</taxon>
        <taxon>Bacillati</taxon>
        <taxon>Bacillota</taxon>
        <taxon>Clostridia</taxon>
        <taxon>Thermoanaerobacterales</taxon>
        <taxon>Thermoanaerobacteraceae</taxon>
        <taxon>Ammonifex</taxon>
    </lineage>
</organism>
<evidence type="ECO:0008006" key="4">
    <source>
        <dbReference type="Google" id="ProtNLM"/>
    </source>
</evidence>
<dbReference type="RefSeq" id="WP_115792116.1">
    <property type="nucleotide sequence ID" value="NZ_QSLN01000003.1"/>
</dbReference>
<evidence type="ECO:0000313" key="2">
    <source>
        <dbReference type="EMBL" id="RDV83896.1"/>
    </source>
</evidence>
<evidence type="ECO:0000313" key="3">
    <source>
        <dbReference type="Proteomes" id="UP000256329"/>
    </source>
</evidence>
<dbReference type="Gene3D" id="1.10.8.200">
    <property type="entry name" value="Replisome organizer (g39p helicase loader/inhibitor protein)"/>
    <property type="match status" value="1"/>
</dbReference>
<protein>
    <recommendedName>
        <fullName evidence="4">Replicative helicase inhibitor G39P N-terminal domain-containing protein</fullName>
    </recommendedName>
</protein>
<name>A0A3D8P5U7_9THEO</name>